<dbReference type="GO" id="GO:0046933">
    <property type="term" value="F:proton-transporting ATP synthase activity, rotational mechanism"/>
    <property type="evidence" value="ECO:0007669"/>
    <property type="project" value="UniProtKB-UniRule"/>
</dbReference>
<dbReference type="FunFam" id="3.40.50.300:FF:000002">
    <property type="entry name" value="ATP synthase subunit alpha"/>
    <property type="match status" value="1"/>
</dbReference>
<dbReference type="EMBL" id="JACXAF010000001">
    <property type="protein sequence ID" value="MBD1388123.1"/>
    <property type="molecule type" value="Genomic_DNA"/>
</dbReference>
<dbReference type="InterPro" id="IPR000793">
    <property type="entry name" value="ATP_synth_asu_C"/>
</dbReference>
<dbReference type="Pfam" id="PF00306">
    <property type="entry name" value="ATP-synt_ab_C"/>
    <property type="match status" value="1"/>
</dbReference>
<dbReference type="PANTHER" id="PTHR48082:SF2">
    <property type="entry name" value="ATP SYNTHASE SUBUNIT ALPHA, MITOCHONDRIAL"/>
    <property type="match status" value="1"/>
</dbReference>
<keyword evidence="8 16" id="KW-0067">ATP-binding</keyword>
<dbReference type="InterPro" id="IPR020003">
    <property type="entry name" value="ATPase_a/bsu_AS"/>
</dbReference>
<gene>
    <name evidence="16 20" type="primary">atpA</name>
    <name evidence="20" type="ORF">IC617_01650</name>
</gene>
<evidence type="ECO:0000259" key="19">
    <source>
        <dbReference type="Pfam" id="PF02874"/>
    </source>
</evidence>
<reference evidence="20" key="1">
    <citation type="submission" date="2020-09" db="EMBL/GenBank/DDBJ databases">
        <title>A novel bacterium of genus Neiella, isolated from South China Sea.</title>
        <authorList>
            <person name="Huang H."/>
            <person name="Mo K."/>
            <person name="Hu Y."/>
        </authorList>
    </citation>
    <scope>NUCLEOTIDE SEQUENCE</scope>
    <source>
        <strain evidence="20">HB171785</strain>
    </source>
</reference>
<dbReference type="CDD" id="cd18113">
    <property type="entry name" value="ATP-synt_F1_alpha_C"/>
    <property type="match status" value="1"/>
</dbReference>
<accession>A0A8J6QTN9</accession>
<evidence type="ECO:0000259" key="17">
    <source>
        <dbReference type="Pfam" id="PF00006"/>
    </source>
</evidence>
<evidence type="ECO:0000256" key="6">
    <source>
        <dbReference type="ARBA" id="ARBA00022741"/>
    </source>
</evidence>
<dbReference type="GO" id="GO:0043531">
    <property type="term" value="F:ADP binding"/>
    <property type="evidence" value="ECO:0007669"/>
    <property type="project" value="TreeGrafter"/>
</dbReference>
<dbReference type="Pfam" id="PF00006">
    <property type="entry name" value="ATP-synt_ab"/>
    <property type="match status" value="1"/>
</dbReference>
<keyword evidence="10 16" id="KW-0406">Ion transport</keyword>
<feature type="domain" description="ATPase F1/V1/A1 complex alpha/beta subunit nucleotide-binding" evidence="17">
    <location>
        <begin position="149"/>
        <end position="375"/>
    </location>
</feature>
<dbReference type="InterPro" id="IPR004100">
    <property type="entry name" value="ATPase_F1/V1/A1_a/bsu_N"/>
</dbReference>
<feature type="binding site" evidence="16">
    <location>
        <begin position="169"/>
        <end position="176"/>
    </location>
    <ligand>
        <name>ATP</name>
        <dbReference type="ChEBI" id="CHEBI:30616"/>
    </ligand>
</feature>
<dbReference type="EC" id="7.1.2.2" evidence="16"/>
<dbReference type="InterPro" id="IPR023366">
    <property type="entry name" value="ATP_synth_asu-like_sf"/>
</dbReference>
<keyword evidence="7 16" id="KW-0375">Hydrogen ion transport</keyword>
<dbReference type="NCBIfam" id="NF009884">
    <property type="entry name" value="PRK13343.1"/>
    <property type="match status" value="1"/>
</dbReference>
<evidence type="ECO:0000256" key="10">
    <source>
        <dbReference type="ARBA" id="ARBA00023065"/>
    </source>
</evidence>
<evidence type="ECO:0000256" key="2">
    <source>
        <dbReference type="ARBA" id="ARBA00004170"/>
    </source>
</evidence>
<dbReference type="FunFam" id="1.20.150.20:FF:000001">
    <property type="entry name" value="ATP synthase subunit alpha"/>
    <property type="match status" value="1"/>
</dbReference>
<evidence type="ECO:0000256" key="15">
    <source>
        <dbReference type="ARBA" id="ARBA00026013"/>
    </source>
</evidence>
<dbReference type="PROSITE" id="PS00152">
    <property type="entry name" value="ATPASE_ALPHA_BETA"/>
    <property type="match status" value="1"/>
</dbReference>
<dbReference type="Gene3D" id="2.40.30.20">
    <property type="match status" value="1"/>
</dbReference>
<keyword evidence="11 16" id="KW-0472">Membrane</keyword>
<dbReference type="Proteomes" id="UP000638014">
    <property type="component" value="Unassembled WGS sequence"/>
</dbReference>
<dbReference type="CDD" id="cd18116">
    <property type="entry name" value="ATP-synt_F1_alpha_N"/>
    <property type="match status" value="1"/>
</dbReference>
<proteinExistence type="inferred from homology"/>
<evidence type="ECO:0000256" key="7">
    <source>
        <dbReference type="ARBA" id="ARBA00022781"/>
    </source>
</evidence>
<name>A0A8J6QTN9_9GAMM</name>
<keyword evidence="9 16" id="KW-1278">Translocase</keyword>
<dbReference type="InterPro" id="IPR005294">
    <property type="entry name" value="ATP_synth_F1_asu"/>
</dbReference>
<keyword evidence="13 16" id="KW-0066">ATP synthesis</keyword>
<dbReference type="Pfam" id="PF02874">
    <property type="entry name" value="ATP-synt_ab_N"/>
    <property type="match status" value="1"/>
</dbReference>
<dbReference type="InterPro" id="IPR000194">
    <property type="entry name" value="ATPase_F1/V1/A1_a/bsu_nucl-bd"/>
</dbReference>
<dbReference type="SUPFAM" id="SSF47917">
    <property type="entry name" value="C-terminal domain of alpha and beta subunits of F1 ATP synthase"/>
    <property type="match status" value="1"/>
</dbReference>
<feature type="domain" description="ATPase F1/V1/A1 complex alpha/beta subunit N-terminal" evidence="19">
    <location>
        <begin position="28"/>
        <end position="92"/>
    </location>
</feature>
<dbReference type="InterPro" id="IPR033732">
    <property type="entry name" value="ATP_synth_F1_a_nt-bd_dom"/>
</dbReference>
<evidence type="ECO:0000256" key="11">
    <source>
        <dbReference type="ARBA" id="ARBA00023136"/>
    </source>
</evidence>
<dbReference type="FunFam" id="2.40.30.20:FF:000001">
    <property type="entry name" value="ATP synthase subunit alpha"/>
    <property type="match status" value="1"/>
</dbReference>
<dbReference type="GO" id="GO:0005886">
    <property type="term" value="C:plasma membrane"/>
    <property type="evidence" value="ECO:0007669"/>
    <property type="project" value="UniProtKB-SubCell"/>
</dbReference>
<dbReference type="SUPFAM" id="SSF52540">
    <property type="entry name" value="P-loop containing nucleoside triphosphate hydrolases"/>
    <property type="match status" value="1"/>
</dbReference>
<keyword evidence="6 16" id="KW-0547">Nucleotide-binding</keyword>
<keyword evidence="21" id="KW-1185">Reference proteome</keyword>
<dbReference type="AlphaFoldDB" id="A0A8J6QTN9"/>
<comment type="subcellular location">
    <subcellularLocation>
        <location evidence="16">Cell membrane</location>
        <topology evidence="16">Peripheral membrane protein</topology>
    </subcellularLocation>
    <subcellularLocation>
        <location evidence="2">Membrane</location>
        <topology evidence="2">Peripheral membrane protein</topology>
    </subcellularLocation>
</comment>
<comment type="function">
    <text evidence="1 16">Produces ATP from ADP in the presence of a proton gradient across the membrane. The alpha chain is a regulatory subunit.</text>
</comment>
<dbReference type="CDD" id="cd01132">
    <property type="entry name" value="F1-ATPase_alpha_CD"/>
    <property type="match status" value="1"/>
</dbReference>
<comment type="similarity">
    <text evidence="14">Belongs to the ATPase alpha/beta chains family. T3SS ATPase subfamily.</text>
</comment>
<evidence type="ECO:0000256" key="3">
    <source>
        <dbReference type="ARBA" id="ARBA00022448"/>
    </source>
</evidence>
<evidence type="ECO:0000313" key="21">
    <source>
        <dbReference type="Proteomes" id="UP000638014"/>
    </source>
</evidence>
<dbReference type="PANTHER" id="PTHR48082">
    <property type="entry name" value="ATP SYNTHASE SUBUNIT ALPHA, MITOCHONDRIAL"/>
    <property type="match status" value="1"/>
</dbReference>
<feature type="site" description="Required for activity" evidence="16">
    <location>
        <position position="373"/>
    </location>
</feature>
<keyword evidence="3 16" id="KW-0813">Transport</keyword>
<protein>
    <recommendedName>
        <fullName evidence="16">ATP synthase subunit alpha</fullName>
        <ecNumber evidence="16">7.1.2.2</ecNumber>
    </recommendedName>
    <alternativeName>
        <fullName evidence="16">ATP synthase F1 sector subunit alpha</fullName>
    </alternativeName>
    <alternativeName>
        <fullName evidence="16">F-ATPase subunit alpha</fullName>
    </alternativeName>
</protein>
<evidence type="ECO:0000256" key="12">
    <source>
        <dbReference type="ARBA" id="ARBA00023196"/>
    </source>
</evidence>
<keyword evidence="4 16" id="KW-1003">Cell membrane</keyword>
<dbReference type="Gene3D" id="3.40.50.300">
    <property type="entry name" value="P-loop containing nucleotide triphosphate hydrolases"/>
    <property type="match status" value="1"/>
</dbReference>
<evidence type="ECO:0000256" key="5">
    <source>
        <dbReference type="ARBA" id="ARBA00022519"/>
    </source>
</evidence>
<dbReference type="InterPro" id="IPR027417">
    <property type="entry name" value="P-loop_NTPase"/>
</dbReference>
<comment type="catalytic activity">
    <reaction evidence="16">
        <text>ATP + H2O + 4 H(+)(in) = ADP + phosphate + 5 H(+)(out)</text>
        <dbReference type="Rhea" id="RHEA:57720"/>
        <dbReference type="ChEBI" id="CHEBI:15377"/>
        <dbReference type="ChEBI" id="CHEBI:15378"/>
        <dbReference type="ChEBI" id="CHEBI:30616"/>
        <dbReference type="ChEBI" id="CHEBI:43474"/>
        <dbReference type="ChEBI" id="CHEBI:456216"/>
        <dbReference type="EC" id="7.1.2.2"/>
    </reaction>
</comment>
<evidence type="ECO:0000313" key="20">
    <source>
        <dbReference type="EMBL" id="MBD1388123.1"/>
    </source>
</evidence>
<evidence type="ECO:0000256" key="1">
    <source>
        <dbReference type="ARBA" id="ARBA00003784"/>
    </source>
</evidence>
<dbReference type="RefSeq" id="WP_191143235.1">
    <property type="nucleotide sequence ID" value="NZ_JACXAF010000001.1"/>
</dbReference>
<dbReference type="SUPFAM" id="SSF50615">
    <property type="entry name" value="N-terminal domain of alpha and beta subunits of F1 ATP synthase"/>
    <property type="match status" value="1"/>
</dbReference>
<evidence type="ECO:0000256" key="13">
    <source>
        <dbReference type="ARBA" id="ARBA00023310"/>
    </source>
</evidence>
<evidence type="ECO:0000256" key="9">
    <source>
        <dbReference type="ARBA" id="ARBA00022967"/>
    </source>
</evidence>
<organism evidence="20 21">
    <name type="scientific">Neiella litorisoli</name>
    <dbReference type="NCBI Taxonomy" id="2771431"/>
    <lineage>
        <taxon>Bacteria</taxon>
        <taxon>Pseudomonadati</taxon>
        <taxon>Pseudomonadota</taxon>
        <taxon>Gammaproteobacteria</taxon>
        <taxon>Alteromonadales</taxon>
        <taxon>Echinimonadaceae</taxon>
        <taxon>Neiella</taxon>
    </lineage>
</organism>
<dbReference type="GO" id="GO:0005524">
    <property type="term" value="F:ATP binding"/>
    <property type="evidence" value="ECO:0007669"/>
    <property type="project" value="UniProtKB-UniRule"/>
</dbReference>
<evidence type="ECO:0000256" key="4">
    <source>
        <dbReference type="ARBA" id="ARBA00022475"/>
    </source>
</evidence>
<keyword evidence="5" id="KW-0997">Cell inner membrane</keyword>
<evidence type="ECO:0000256" key="8">
    <source>
        <dbReference type="ARBA" id="ARBA00022840"/>
    </source>
</evidence>
<evidence type="ECO:0000256" key="14">
    <source>
        <dbReference type="ARBA" id="ARBA00024342"/>
    </source>
</evidence>
<dbReference type="InterPro" id="IPR038376">
    <property type="entry name" value="ATP_synth_asu_C_sf"/>
</dbReference>
<keyword evidence="12 16" id="KW-0139">CF(1)</keyword>
<comment type="subunit">
    <text evidence="15">F-type ATPases have 2 components, CF(1) - the catalytic core - and CF(0) - the membrane proton channel. CF(1) has five subunits: alpha(3), beta(3), gamma(1), delta(1), epsilon(1). CF(0) has four main subunits: a(1), b(1), b'(1) and c(9-12).</text>
</comment>
<comment type="caution">
    <text evidence="20">The sequence shown here is derived from an EMBL/GenBank/DDBJ whole genome shotgun (WGS) entry which is preliminary data.</text>
</comment>
<dbReference type="Gene3D" id="1.20.150.20">
    <property type="entry name" value="ATP synthase alpha/beta chain, C-terminal domain"/>
    <property type="match status" value="1"/>
</dbReference>
<dbReference type="NCBIfam" id="TIGR00962">
    <property type="entry name" value="atpA"/>
    <property type="match status" value="1"/>
</dbReference>
<feature type="domain" description="ATP synthase alpha subunit C-terminal" evidence="18">
    <location>
        <begin position="382"/>
        <end position="507"/>
    </location>
</feature>
<evidence type="ECO:0000259" key="18">
    <source>
        <dbReference type="Pfam" id="PF00306"/>
    </source>
</evidence>
<dbReference type="InterPro" id="IPR036121">
    <property type="entry name" value="ATPase_F1/V1/A1_a/bsu_N_sf"/>
</dbReference>
<evidence type="ECO:0000256" key="16">
    <source>
        <dbReference type="HAMAP-Rule" id="MF_01346"/>
    </source>
</evidence>
<dbReference type="HAMAP" id="MF_01346">
    <property type="entry name" value="ATP_synth_alpha_bact"/>
    <property type="match status" value="1"/>
</dbReference>
<sequence length="513" mass="55432">MQLNSTEISELIKQRIEKFDVVSEARNEGTIVSVSDGIIRIHGLADVMQGEMIELPGNRYAIALNLERDSVGAVVMGPYADLAEGVKVKSTGRILEVPVGRGLLGRVVNTLGEPIDGKGPIDNDGFSPVEVIAPGVIDRQSVSQPVETGIKAIDSMIPIGRGQRELIIGDRQTGKTAIAIDAIINQKNSGIFSIYVAIGQKASTIANVVRKLEEHGALENTIVVVASASEAAALQYLAPYSGCAMGEYFRDRGEDSLIIYDDLSKQAVAYRQISLLLKRPPGREAFPGDVFYLHSRLLERAARVNAEYVEKFTNGEVKGKTGSLTALPIIETQAGDVSAFVPTNVISITDGQIFLESDMFNAGLRPAVNPGISVSRVGGAAQTKIIKKLGGGIRTALAQYREVQAFAQFASDLDEATRRQLEHGQRVTELMKQAQYAPLSTAEMAVTLYAAENNYLDNVELAKINDFEAALHSYVSSEYAELMNTINESGNYNDDIAASLKEALDKFVATQTY</sequence>
<dbReference type="GO" id="GO:0045259">
    <property type="term" value="C:proton-transporting ATP synthase complex"/>
    <property type="evidence" value="ECO:0007669"/>
    <property type="project" value="UniProtKB-KW"/>
</dbReference>